<dbReference type="Pfam" id="PF26079">
    <property type="entry name" value="Baseplate_J_C"/>
    <property type="match status" value="1"/>
</dbReference>
<evidence type="ECO:0000313" key="5">
    <source>
        <dbReference type="EMBL" id="EYU13600.1"/>
    </source>
</evidence>
<feature type="domain" description="Baseplate protein J-like barrel" evidence="2">
    <location>
        <begin position="91"/>
        <end position="162"/>
    </location>
</feature>
<evidence type="ECO:0000259" key="3">
    <source>
        <dbReference type="Pfam" id="PF26078"/>
    </source>
</evidence>
<evidence type="ECO:0000313" key="6">
    <source>
        <dbReference type="Proteomes" id="UP000023464"/>
    </source>
</evidence>
<dbReference type="InterPro" id="IPR006949">
    <property type="entry name" value="Barrel_Baseplate_J-like"/>
</dbReference>
<evidence type="ECO:0000259" key="4">
    <source>
        <dbReference type="Pfam" id="PF26079"/>
    </source>
</evidence>
<dbReference type="PANTHER" id="PTHR37829">
    <property type="entry name" value="PHAGE-LIKE ELEMENT PBSX PROTEIN XKDT"/>
    <property type="match status" value="1"/>
</dbReference>
<dbReference type="Pfam" id="PF26078">
    <property type="entry name" value="Baseplate_J_M"/>
    <property type="match status" value="1"/>
</dbReference>
<dbReference type="AlphaFoldDB" id="A0A022PGK7"/>
<accession>A0A022PGK7</accession>
<keyword evidence="6" id="KW-1185">Reference proteome</keyword>
<dbReference type="Pfam" id="PF04865">
    <property type="entry name" value="Baseplate_J"/>
    <property type="match status" value="1"/>
</dbReference>
<protein>
    <submittedName>
        <fullName evidence="5">Putative phage Mu protein gp47-like protein</fullName>
    </submittedName>
</protein>
<proteinExistence type="inferred from homology"/>
<dbReference type="PATRIC" id="fig|1393736.3.peg.3973"/>
<feature type="domain" description="Baseplate J-like C-terminal" evidence="4">
    <location>
        <begin position="280"/>
        <end position="356"/>
    </location>
</feature>
<organism evidence="5 6">
    <name type="scientific">Photorhabdus aegyptia</name>
    <dbReference type="NCBI Taxonomy" id="2805098"/>
    <lineage>
        <taxon>Bacteria</taxon>
        <taxon>Pseudomonadati</taxon>
        <taxon>Pseudomonadota</taxon>
        <taxon>Gammaproteobacteria</taxon>
        <taxon>Enterobacterales</taxon>
        <taxon>Morganellaceae</taxon>
        <taxon>Photorhabdus</taxon>
    </lineage>
</organism>
<dbReference type="InterPro" id="IPR052399">
    <property type="entry name" value="Phage_Baseplate_Assmbl_Protein"/>
</dbReference>
<dbReference type="PANTHER" id="PTHR37829:SF3">
    <property type="entry name" value="PROTEIN JAYE-RELATED"/>
    <property type="match status" value="1"/>
</dbReference>
<dbReference type="InterPro" id="IPR058530">
    <property type="entry name" value="Baseplate_J-like_C"/>
</dbReference>
<feature type="domain" description="Baseplate J-like central" evidence="3">
    <location>
        <begin position="191"/>
        <end position="259"/>
    </location>
</feature>
<comment type="caution">
    <text evidence="5">The sequence shown here is derived from an EMBL/GenBank/DDBJ whole genome shotgun (WGS) entry which is preliminary data.</text>
</comment>
<dbReference type="RefSeq" id="WP_036782259.1">
    <property type="nucleotide sequence ID" value="NZ_CAWLTM010000038.1"/>
</dbReference>
<comment type="similarity">
    <text evidence="1">Belongs to the Mu gp47/PBSX XkdT family.</text>
</comment>
<gene>
    <name evidence="5" type="ORF">BA1DRAFT_03891</name>
</gene>
<dbReference type="Proteomes" id="UP000023464">
    <property type="component" value="Unassembled WGS sequence"/>
</dbReference>
<sequence>MPYKAPPLSTLLARTQSDIESRLPGTFARSAFSTTGAIAFANAGNAAGLHDHLAWTSRQVVPHLADDDKLLEHCEFWGVWRKPATQATGSITVTVLNETVIPKGTRFQRPDGVVFESVDDVYAAPGENPVSVIAIEPGRQGNTASGVEFELVSPVVGVKTQAISQYIGGGAELESIDSLRSRLLFRVQYPPSGGNKYDYERWAKECAGVTRAWCIPRYRGYGSVGVLFVMDEETNIFPRPGDLVRVKEYLTGHINPVTNQAEGKTTGAELIVESPAAKIINFRIRLSPNTEVVRQAVKTNLKGYLENLPPGGLALLSEMRATISNAPGEIDNTVISPVADVYAAGHEIFVLGDVEWQ</sequence>
<reference evidence="5 6" key="1">
    <citation type="submission" date="2014-03" db="EMBL/GenBank/DDBJ databases">
        <title>Draft Genome of Photorhabdus luminescens BA1, an Egyptian Isolate.</title>
        <authorList>
            <person name="Ghazal S."/>
            <person name="Hurst S.G.IV."/>
            <person name="Morris K."/>
            <person name="Thomas K."/>
            <person name="Tisa L.S."/>
        </authorList>
    </citation>
    <scope>NUCLEOTIDE SEQUENCE [LARGE SCALE GENOMIC DNA]</scope>
    <source>
        <strain evidence="5 6">BA1</strain>
    </source>
</reference>
<dbReference type="InterPro" id="IPR058531">
    <property type="entry name" value="Baseplate_J_M"/>
</dbReference>
<evidence type="ECO:0000256" key="1">
    <source>
        <dbReference type="ARBA" id="ARBA00038087"/>
    </source>
</evidence>
<evidence type="ECO:0000259" key="2">
    <source>
        <dbReference type="Pfam" id="PF04865"/>
    </source>
</evidence>
<name>A0A022PGK7_9GAMM</name>
<dbReference type="EMBL" id="JFGV01000077">
    <property type="protein sequence ID" value="EYU13600.1"/>
    <property type="molecule type" value="Genomic_DNA"/>
</dbReference>